<dbReference type="PROSITE" id="PS00463">
    <property type="entry name" value="ZN2_CY6_FUNGAL_1"/>
    <property type="match status" value="1"/>
</dbReference>
<keyword evidence="4" id="KW-0805">Transcription regulation</keyword>
<accession>A0A1Y2FY63</accession>
<dbReference type="CDD" id="cd12148">
    <property type="entry name" value="fungal_TF_MHR"/>
    <property type="match status" value="1"/>
</dbReference>
<dbReference type="CDD" id="cd00067">
    <property type="entry name" value="GAL4"/>
    <property type="match status" value="1"/>
</dbReference>
<feature type="region of interest" description="Disordered" evidence="8">
    <location>
        <begin position="118"/>
        <end position="173"/>
    </location>
</feature>
<reference evidence="10 11" key="1">
    <citation type="submission" date="2016-07" db="EMBL/GenBank/DDBJ databases">
        <title>Pervasive Adenine N6-methylation of Active Genes in Fungi.</title>
        <authorList>
            <consortium name="DOE Joint Genome Institute"/>
            <person name="Mondo S.J."/>
            <person name="Dannebaum R.O."/>
            <person name="Kuo R.C."/>
            <person name="Labutti K."/>
            <person name="Haridas S."/>
            <person name="Kuo A."/>
            <person name="Salamov A."/>
            <person name="Ahrendt S.R."/>
            <person name="Lipzen A."/>
            <person name="Sullivan W."/>
            <person name="Andreopoulos W.B."/>
            <person name="Clum A."/>
            <person name="Lindquist E."/>
            <person name="Daum C."/>
            <person name="Ramamoorthy G.K."/>
            <person name="Gryganskyi A."/>
            <person name="Culley D."/>
            <person name="Magnuson J.K."/>
            <person name="James T.Y."/>
            <person name="O'Malley M.A."/>
            <person name="Stajich J.E."/>
            <person name="Spatafora J.W."/>
            <person name="Visel A."/>
            <person name="Grigoriev I.V."/>
        </authorList>
    </citation>
    <scope>NUCLEOTIDE SEQUENCE [LARGE SCALE GENOMIC DNA]</scope>
    <source>
        <strain evidence="10 11">62-1032</strain>
    </source>
</reference>
<evidence type="ECO:0000256" key="4">
    <source>
        <dbReference type="ARBA" id="ARBA00023015"/>
    </source>
</evidence>
<comment type="caution">
    <text evidence="10">The sequence shown here is derived from an EMBL/GenBank/DDBJ whole genome shotgun (WGS) entry which is preliminary data.</text>
</comment>
<dbReference type="PANTHER" id="PTHR31845:SF34">
    <property type="entry name" value="TRANSCRIPTIONAL ACTIVATOR OF PROTEASES PRTT"/>
    <property type="match status" value="1"/>
</dbReference>
<evidence type="ECO:0000256" key="8">
    <source>
        <dbReference type="SAM" id="MobiDB-lite"/>
    </source>
</evidence>
<evidence type="ECO:0000256" key="1">
    <source>
        <dbReference type="ARBA" id="ARBA00004123"/>
    </source>
</evidence>
<feature type="compositionally biased region" description="Polar residues" evidence="8">
    <location>
        <begin position="129"/>
        <end position="169"/>
    </location>
</feature>
<gene>
    <name evidence="10" type="ORF">BCR35DRAFT_300738</name>
</gene>
<dbReference type="Gene3D" id="4.10.240.10">
    <property type="entry name" value="Zn(2)-C6 fungal-type DNA-binding domain"/>
    <property type="match status" value="1"/>
</dbReference>
<proteinExistence type="predicted"/>
<keyword evidence="2" id="KW-0479">Metal-binding</keyword>
<dbReference type="InterPro" id="IPR051089">
    <property type="entry name" value="prtT"/>
</dbReference>
<comment type="subcellular location">
    <subcellularLocation>
        <location evidence="1">Nucleus</location>
    </subcellularLocation>
</comment>
<feature type="compositionally biased region" description="Low complexity" evidence="8">
    <location>
        <begin position="60"/>
        <end position="86"/>
    </location>
</feature>
<dbReference type="InParanoid" id="A0A1Y2FY63"/>
<evidence type="ECO:0000256" key="2">
    <source>
        <dbReference type="ARBA" id="ARBA00022723"/>
    </source>
</evidence>
<feature type="compositionally biased region" description="Pro residues" evidence="8">
    <location>
        <begin position="737"/>
        <end position="751"/>
    </location>
</feature>
<feature type="region of interest" description="Disordered" evidence="8">
    <location>
        <begin position="732"/>
        <end position="806"/>
    </location>
</feature>
<keyword evidence="7" id="KW-0539">Nucleus</keyword>
<keyword evidence="6" id="KW-0804">Transcription</keyword>
<dbReference type="SMART" id="SM00066">
    <property type="entry name" value="GAL4"/>
    <property type="match status" value="1"/>
</dbReference>
<keyword evidence="3" id="KW-0862">Zinc</keyword>
<dbReference type="OrthoDB" id="4454541at2759"/>
<evidence type="ECO:0000256" key="3">
    <source>
        <dbReference type="ARBA" id="ARBA00022833"/>
    </source>
</evidence>
<dbReference type="InterPro" id="IPR001138">
    <property type="entry name" value="Zn2Cys6_DnaBD"/>
</dbReference>
<dbReference type="EMBL" id="MCGR01000007">
    <property type="protein sequence ID" value="ORY88981.1"/>
    <property type="molecule type" value="Genomic_DNA"/>
</dbReference>
<evidence type="ECO:0000313" key="10">
    <source>
        <dbReference type="EMBL" id="ORY88981.1"/>
    </source>
</evidence>
<dbReference type="GO" id="GO:0008270">
    <property type="term" value="F:zinc ion binding"/>
    <property type="evidence" value="ECO:0007669"/>
    <property type="project" value="InterPro"/>
</dbReference>
<feature type="region of interest" description="Disordered" evidence="8">
    <location>
        <begin position="196"/>
        <end position="228"/>
    </location>
</feature>
<evidence type="ECO:0000259" key="9">
    <source>
        <dbReference type="PROSITE" id="PS50048"/>
    </source>
</evidence>
<dbReference type="GO" id="GO:0000981">
    <property type="term" value="F:DNA-binding transcription factor activity, RNA polymerase II-specific"/>
    <property type="evidence" value="ECO:0007669"/>
    <property type="project" value="InterPro"/>
</dbReference>
<evidence type="ECO:0000256" key="7">
    <source>
        <dbReference type="ARBA" id="ARBA00023242"/>
    </source>
</evidence>
<dbReference type="Pfam" id="PF00172">
    <property type="entry name" value="Zn_clus"/>
    <property type="match status" value="1"/>
</dbReference>
<protein>
    <recommendedName>
        <fullName evidence="9">Zn(2)-C6 fungal-type domain-containing protein</fullName>
    </recommendedName>
</protein>
<dbReference type="GO" id="GO:0005634">
    <property type="term" value="C:nucleus"/>
    <property type="evidence" value="ECO:0007669"/>
    <property type="project" value="UniProtKB-SubCell"/>
</dbReference>
<dbReference type="PANTHER" id="PTHR31845">
    <property type="entry name" value="FINGER DOMAIN PROTEIN, PUTATIVE-RELATED"/>
    <property type="match status" value="1"/>
</dbReference>
<dbReference type="STRING" id="106004.A0A1Y2FY63"/>
<evidence type="ECO:0000313" key="11">
    <source>
        <dbReference type="Proteomes" id="UP000193467"/>
    </source>
</evidence>
<keyword evidence="5" id="KW-0238">DNA-binding</keyword>
<keyword evidence="11" id="KW-1185">Reference proteome</keyword>
<dbReference type="GO" id="GO:0000976">
    <property type="term" value="F:transcription cis-regulatory region binding"/>
    <property type="evidence" value="ECO:0007669"/>
    <property type="project" value="TreeGrafter"/>
</dbReference>
<dbReference type="Proteomes" id="UP000193467">
    <property type="component" value="Unassembled WGS sequence"/>
</dbReference>
<evidence type="ECO:0000256" key="5">
    <source>
        <dbReference type="ARBA" id="ARBA00023125"/>
    </source>
</evidence>
<sequence>MEPQSGKARPGRSRAACSQCRAVKQKCDGSARGGDCKRCQIYGLACDFEGVATNPPRSHSSPAPTNAAPSTSAATAAPSSAPSRPSNFIPPTLKQTDPSVAAALREITERLRQIETGLEADRRRVGSHQHYTSGAPTQPSFTSAESSSAGFPSTSEAFRSASQNHASNNHHVEMPAESNPLQVLEATIEKIEAMGVGESPPDWRGEDPDAQDGQGGKEKEPTGPAPPDAIVRGLVSIADCEAAFAFFHERIQPWISIMGNPDDRVPLLVQARSPFLFHCILLVTNYYNTSTSDRAKEVYRGVTEIVNTLLSWQILAPDPAQTTSDLVRGMVLLLYYKPVQHAALQARGVTEPGRVVHLSKVNALSSMMLHGLIHRTAELVGLPRAPDDFLTAVTSPTPPTTQILSDLRVHYWLCIADIHGSLQSGRASATDPTPALQTTRLFASLKQQPCDPRRAAMLELYAIVRTPKGAKNATKIRLDNLIKINEELDAWEEYWTPILAESQNSGDPLAYSVISNFLQFVTFTVNSSVFTRWTIERQRSLDEGGVGRPKLTEQDWTHLQRAVDAAQKTIFAVSVESTVDQNPLRGFRWPENVTPYNRPPLTLDMKTVEDYRTALDTMTCISFISALIFLVRTTSAGISSCEVQCKRIDYESGAGIHVPGPLRDGSKLPRLLELGAQFLFAVAPNRYHPARKHSVLLQMILRAGLSADTPHSSASDNTPSTVDLTSAAPRLPAVSAPLPPLPTLPSQPQPNPQRQDSTGGGSPGDSWMWSAGAGLPVSLDGGSLLIPSGPEAQSADQGNPSMASILSSGDNPFFGNFYSTQASEIPGLTDDLGFSAMLDPMDWGMESATS</sequence>
<feature type="domain" description="Zn(2)-C6 fungal-type" evidence="9">
    <location>
        <begin position="16"/>
        <end position="48"/>
    </location>
</feature>
<name>A0A1Y2FY63_9BASI</name>
<feature type="non-terminal residue" evidence="10">
    <location>
        <position position="850"/>
    </location>
</feature>
<dbReference type="InterPro" id="IPR036864">
    <property type="entry name" value="Zn2-C6_fun-type_DNA-bd_sf"/>
</dbReference>
<dbReference type="SUPFAM" id="SSF57701">
    <property type="entry name" value="Zn2/Cys6 DNA-binding domain"/>
    <property type="match status" value="1"/>
</dbReference>
<feature type="region of interest" description="Disordered" evidence="8">
    <location>
        <begin position="50"/>
        <end position="97"/>
    </location>
</feature>
<dbReference type="AlphaFoldDB" id="A0A1Y2FY63"/>
<dbReference type="PROSITE" id="PS50048">
    <property type="entry name" value="ZN2_CY6_FUNGAL_2"/>
    <property type="match status" value="1"/>
</dbReference>
<feature type="compositionally biased region" description="Polar residues" evidence="8">
    <location>
        <begin position="794"/>
        <end position="806"/>
    </location>
</feature>
<organism evidence="10 11">
    <name type="scientific">Leucosporidium creatinivorum</name>
    <dbReference type="NCBI Taxonomy" id="106004"/>
    <lineage>
        <taxon>Eukaryota</taxon>
        <taxon>Fungi</taxon>
        <taxon>Dikarya</taxon>
        <taxon>Basidiomycota</taxon>
        <taxon>Pucciniomycotina</taxon>
        <taxon>Microbotryomycetes</taxon>
        <taxon>Leucosporidiales</taxon>
        <taxon>Leucosporidium</taxon>
    </lineage>
</organism>
<evidence type="ECO:0000256" key="6">
    <source>
        <dbReference type="ARBA" id="ARBA00023163"/>
    </source>
</evidence>